<sequence>MRRAMINAGLGVLSALVGGAGFLVPVQANAAPTDDQPTNPDFVAGYPKPLGELRTTEKDGHFTTRTPESKTTPDIGEDPLMPDQLMKAEIAPDKYAYMYCVEPSSNYWYTGTMTVGGWSDYPELRETSPTQPLIASDKKRQEAAQWIAENSYPLKSIEQLRTDSGIADLSVEDAISGTRFSLLHYVDDRELGKVTPTSATKTVKGLYDYLTGPANTGASLDAPVSKMPKVSVTGPSDSGVAGKLVGPIRFGGTEKTLPLTVSDPASNWEIVDTDGNTINKTKAPVGKDLYLKVPADAPAGSTTISTTVKRSSLIGKLLINKKGKRHGQTTVIVDSDKIQASASVTVSWKAAPTPAPTPKPTPTPCA</sequence>
<organism evidence="1 2">
    <name type="scientific">Cutibacterium granulosum TM11</name>
    <dbReference type="NCBI Taxonomy" id="1292373"/>
    <lineage>
        <taxon>Bacteria</taxon>
        <taxon>Bacillati</taxon>
        <taxon>Actinomycetota</taxon>
        <taxon>Actinomycetes</taxon>
        <taxon>Propionibacteriales</taxon>
        <taxon>Propionibacteriaceae</taxon>
        <taxon>Cutibacterium</taxon>
    </lineage>
</organism>
<accession>A0ACB4UL96</accession>
<feature type="non-terminal residue" evidence="1">
    <location>
        <position position="366"/>
    </location>
</feature>
<dbReference type="Proteomes" id="UP000053711">
    <property type="component" value="Unassembled WGS sequence"/>
</dbReference>
<keyword evidence="2" id="KW-1185">Reference proteome</keyword>
<name>A0ACB4UL96_9ACTN</name>
<gene>
    <name evidence="1" type="ORF">H640_09172</name>
</gene>
<evidence type="ECO:0000313" key="1">
    <source>
        <dbReference type="EMBL" id="ERF62095.1"/>
    </source>
</evidence>
<dbReference type="EMBL" id="AOST01000095">
    <property type="protein sequence ID" value="ERF62095.1"/>
    <property type="molecule type" value="Genomic_DNA"/>
</dbReference>
<proteinExistence type="predicted"/>
<protein>
    <submittedName>
        <fullName evidence="1">TQXA domain protein</fullName>
    </submittedName>
</protein>
<evidence type="ECO:0000313" key="2">
    <source>
        <dbReference type="Proteomes" id="UP000053711"/>
    </source>
</evidence>
<reference evidence="1 2" key="1">
    <citation type="journal article" date="2013" name="BMC Genomics">
        <title>Comparative genomics reveals distinct host-interacting traits of three major human-associated propionibacteria.</title>
        <authorList>
            <person name="Mak T.N."/>
            <person name="Schmid M."/>
            <person name="Brzuszkiewicz E."/>
            <person name="Zeng G."/>
            <person name="Meyer R."/>
            <person name="Sfanos K.S."/>
            <person name="Brinkmann V."/>
            <person name="Meyer T.F."/>
            <person name="Bruggemann H."/>
        </authorList>
    </citation>
    <scope>NUCLEOTIDE SEQUENCE [LARGE SCALE GENOMIC DNA]</scope>
    <source>
        <strain evidence="1 2">TM11</strain>
    </source>
</reference>
<comment type="caution">
    <text evidence="1">The sequence shown here is derived from an EMBL/GenBank/DDBJ whole genome shotgun (WGS) entry which is preliminary data.</text>
</comment>